<dbReference type="STRING" id="1348114.OM33_01510"/>
<dbReference type="GO" id="GO:0046872">
    <property type="term" value="F:metal ion binding"/>
    <property type="evidence" value="ECO:0007669"/>
    <property type="project" value="UniProtKB-KW"/>
</dbReference>
<proteinExistence type="predicted"/>
<dbReference type="KEGG" id="pseo:OM33_01510"/>
<dbReference type="InterPro" id="IPR038492">
    <property type="entry name" value="GBBH-like_N_sf"/>
</dbReference>
<dbReference type="OrthoDB" id="9794178at2"/>
<dbReference type="Proteomes" id="UP000030341">
    <property type="component" value="Chromosome 1"/>
</dbReference>
<dbReference type="AlphaFoldDB" id="A0A0A7EBT7"/>
<dbReference type="HOGENOM" id="CLU_117841_0_1_6"/>
<dbReference type="RefSeq" id="WP_038637817.1">
    <property type="nucleotide sequence ID" value="NZ_CP009888.1"/>
</dbReference>
<reference evidence="4 5" key="1">
    <citation type="submission" date="2014-11" db="EMBL/GenBank/DDBJ databases">
        <title>Complete Genome Sequence of Pseudoalteromonas sp. Strain OCN003 Isolated from Kaneohe Bay, Oahu, Hawaii.</title>
        <authorList>
            <person name="Beurmann S."/>
            <person name="Videau P."/>
            <person name="Ushijima B."/>
            <person name="Smith A.M."/>
            <person name="Aeby G.S."/>
            <person name="Callahan S.M."/>
            <person name="Belcaid M."/>
        </authorList>
    </citation>
    <scope>NUCLEOTIDE SEQUENCE [LARGE SCALE GENOMIC DNA]</scope>
    <source>
        <strain evidence="4 5">OCN003</strain>
    </source>
</reference>
<evidence type="ECO:0000256" key="1">
    <source>
        <dbReference type="ARBA" id="ARBA00022723"/>
    </source>
</evidence>
<dbReference type="InterPro" id="IPR010376">
    <property type="entry name" value="GBBH-like_N"/>
</dbReference>
<dbReference type="EMBL" id="CP009888">
    <property type="protein sequence ID" value="AIY63978.1"/>
    <property type="molecule type" value="Genomic_DNA"/>
</dbReference>
<evidence type="ECO:0000313" key="4">
    <source>
        <dbReference type="EMBL" id="AIY63978.1"/>
    </source>
</evidence>
<dbReference type="Gene3D" id="3.30.2020.30">
    <property type="match status" value="1"/>
</dbReference>
<protein>
    <recommendedName>
        <fullName evidence="3">Gamma-butyrobetaine hydroxylase-like N-terminal domain-containing protein</fullName>
    </recommendedName>
</protein>
<keyword evidence="5" id="KW-1185">Reference proteome</keyword>
<feature type="domain" description="Gamma-butyrobetaine hydroxylase-like N-terminal" evidence="3">
    <location>
        <begin position="7"/>
        <end position="87"/>
    </location>
</feature>
<gene>
    <name evidence="4" type="ORF">OM33_01510</name>
</gene>
<sequence length="122" mass="13970">MLVAKLHYHRISKQLDVHFDNQLVTTFSAEFLRVHSPSAEVQGHGNAILVTNKKEVAISTIEQVGHYAARIIFDDGHNTGLYSWDYLAHLAEHQDKLWQDYLVTLKQKKASREALIPIKLTH</sequence>
<keyword evidence="2" id="KW-0408">Iron</keyword>
<evidence type="ECO:0000256" key="2">
    <source>
        <dbReference type="ARBA" id="ARBA00023004"/>
    </source>
</evidence>
<name>A0A0A7EBT7_9GAMM</name>
<organism evidence="4 5">
    <name type="scientific">Pseudoalteromonas piratica</name>
    <dbReference type="NCBI Taxonomy" id="1348114"/>
    <lineage>
        <taxon>Bacteria</taxon>
        <taxon>Pseudomonadati</taxon>
        <taxon>Pseudomonadota</taxon>
        <taxon>Gammaproteobacteria</taxon>
        <taxon>Alteromonadales</taxon>
        <taxon>Pseudoalteromonadaceae</taxon>
        <taxon>Pseudoalteromonas</taxon>
    </lineage>
</organism>
<evidence type="ECO:0000313" key="5">
    <source>
        <dbReference type="Proteomes" id="UP000030341"/>
    </source>
</evidence>
<dbReference type="PANTHER" id="PTHR35303:SF5">
    <property type="entry name" value="OS02G0197800 PROTEIN"/>
    <property type="match status" value="1"/>
</dbReference>
<evidence type="ECO:0000259" key="3">
    <source>
        <dbReference type="Pfam" id="PF06155"/>
    </source>
</evidence>
<dbReference type="eggNOG" id="COG3536">
    <property type="taxonomic scope" value="Bacteria"/>
</dbReference>
<keyword evidence="1" id="KW-0479">Metal-binding</keyword>
<dbReference type="Pfam" id="PF06155">
    <property type="entry name" value="GBBH-like_N"/>
    <property type="match status" value="1"/>
</dbReference>
<accession>A0A0A7EBT7</accession>
<dbReference type="PANTHER" id="PTHR35303">
    <property type="entry name" value="OS02G0197800 PROTEIN"/>
    <property type="match status" value="1"/>
</dbReference>